<dbReference type="OrthoDB" id="10616355at2759"/>
<feature type="compositionally biased region" description="Polar residues" evidence="1">
    <location>
        <begin position="134"/>
        <end position="155"/>
    </location>
</feature>
<name>A0A3P7I906_STRVU</name>
<evidence type="ECO:0000313" key="2">
    <source>
        <dbReference type="EMBL" id="VDM69761.1"/>
    </source>
</evidence>
<keyword evidence="3" id="KW-1185">Reference proteome</keyword>
<reference evidence="2 3" key="1">
    <citation type="submission" date="2018-11" db="EMBL/GenBank/DDBJ databases">
        <authorList>
            <consortium name="Pathogen Informatics"/>
        </authorList>
    </citation>
    <scope>NUCLEOTIDE SEQUENCE [LARGE SCALE GENOMIC DNA]</scope>
</reference>
<evidence type="ECO:0000256" key="1">
    <source>
        <dbReference type="SAM" id="MobiDB-lite"/>
    </source>
</evidence>
<evidence type="ECO:0000313" key="3">
    <source>
        <dbReference type="Proteomes" id="UP000270094"/>
    </source>
</evidence>
<sequence length="167" mass="18026">MGTAEEGLEKWGDQEEWSEHNDLKSSLKSLRSSLLYSAIGDEMPKVKGLITSAPSSANQHKKPLCYAIVGIGSAAERTIFARLMRRFEFDDLMFVSNPEVEEVGRPATTTNMSGCRQDKNSEASDDDDVVILEDSNSAPSTSIQSGPESLSNTPINEENGHNGGGSS</sequence>
<organism evidence="2 3">
    <name type="scientific">Strongylus vulgaris</name>
    <name type="common">Blood worm</name>
    <dbReference type="NCBI Taxonomy" id="40348"/>
    <lineage>
        <taxon>Eukaryota</taxon>
        <taxon>Metazoa</taxon>
        <taxon>Ecdysozoa</taxon>
        <taxon>Nematoda</taxon>
        <taxon>Chromadorea</taxon>
        <taxon>Rhabditida</taxon>
        <taxon>Rhabditina</taxon>
        <taxon>Rhabditomorpha</taxon>
        <taxon>Strongyloidea</taxon>
        <taxon>Strongylidae</taxon>
        <taxon>Strongylus</taxon>
    </lineage>
</organism>
<dbReference type="AlphaFoldDB" id="A0A3P7I906"/>
<accession>A0A3P7I906</accession>
<gene>
    <name evidence="2" type="ORF">SVUK_LOCUS4759</name>
</gene>
<protein>
    <submittedName>
        <fullName evidence="2">Uncharacterized protein</fullName>
    </submittedName>
</protein>
<dbReference type="EMBL" id="UYYB01013459">
    <property type="protein sequence ID" value="VDM69761.1"/>
    <property type="molecule type" value="Genomic_DNA"/>
</dbReference>
<feature type="region of interest" description="Disordered" evidence="1">
    <location>
        <begin position="104"/>
        <end position="167"/>
    </location>
</feature>
<proteinExistence type="predicted"/>
<dbReference type="Proteomes" id="UP000270094">
    <property type="component" value="Unassembled WGS sequence"/>
</dbReference>